<dbReference type="Pfam" id="PF00456">
    <property type="entry name" value="Transketolase_N"/>
    <property type="match status" value="1"/>
</dbReference>
<dbReference type="AlphaFoldDB" id="A0A7G7VK69"/>
<comment type="similarity">
    <text evidence="2">Belongs to the transketolase family.</text>
</comment>
<dbReference type="RefSeq" id="WP_185980483.1">
    <property type="nucleotide sequence ID" value="NZ_CP060204.1"/>
</dbReference>
<dbReference type="Gene3D" id="3.40.50.970">
    <property type="match status" value="1"/>
</dbReference>
<feature type="domain" description="Transketolase N-terminal" evidence="4">
    <location>
        <begin position="26"/>
        <end position="266"/>
    </location>
</feature>
<dbReference type="PANTHER" id="PTHR47514">
    <property type="entry name" value="TRANSKETOLASE N-TERMINAL SECTION-RELATED"/>
    <property type="match status" value="1"/>
</dbReference>
<keyword evidence="3" id="KW-0786">Thiamine pyrophosphate</keyword>
<dbReference type="CDD" id="cd02012">
    <property type="entry name" value="TPP_TK"/>
    <property type="match status" value="1"/>
</dbReference>
<dbReference type="KEGG" id="stim:H1B31_00600"/>
<organism evidence="5 6">
    <name type="scientific">Selenomonas timonae</name>
    <dbReference type="NCBI Taxonomy" id="2754044"/>
    <lineage>
        <taxon>Bacteria</taxon>
        <taxon>Bacillati</taxon>
        <taxon>Bacillota</taxon>
        <taxon>Negativicutes</taxon>
        <taxon>Selenomonadales</taxon>
        <taxon>Selenomonadaceae</taxon>
        <taxon>Selenomonas</taxon>
    </lineage>
</organism>
<dbReference type="Proteomes" id="UP000515480">
    <property type="component" value="Chromosome"/>
</dbReference>
<keyword evidence="6" id="KW-1185">Reference proteome</keyword>
<evidence type="ECO:0000259" key="4">
    <source>
        <dbReference type="Pfam" id="PF00456"/>
    </source>
</evidence>
<evidence type="ECO:0000313" key="6">
    <source>
        <dbReference type="Proteomes" id="UP000515480"/>
    </source>
</evidence>
<dbReference type="PANTHER" id="PTHR47514:SF1">
    <property type="entry name" value="TRANSKETOLASE N-TERMINAL SECTION-RELATED"/>
    <property type="match status" value="1"/>
</dbReference>
<comment type="cofactor">
    <cofactor evidence="1">
        <name>thiamine diphosphate</name>
        <dbReference type="ChEBI" id="CHEBI:58937"/>
    </cofactor>
</comment>
<dbReference type="InterPro" id="IPR005474">
    <property type="entry name" value="Transketolase_N"/>
</dbReference>
<evidence type="ECO:0000256" key="1">
    <source>
        <dbReference type="ARBA" id="ARBA00001964"/>
    </source>
</evidence>
<protein>
    <submittedName>
        <fullName evidence="5">Transketolase</fullName>
    </submittedName>
</protein>
<name>A0A7G7VK69_9FIRM</name>
<reference evidence="5 6" key="1">
    <citation type="submission" date="2020-07" db="EMBL/GenBank/DDBJ databases">
        <title>Complete genome and description of Selenomonas timonensis sp. nov., a new bacterium isolated from a gingivitis subject.</title>
        <authorList>
            <person name="Antezack A."/>
        </authorList>
    </citation>
    <scope>NUCLEOTIDE SEQUENCE [LARGE SCALE GENOMIC DNA]</scope>
    <source>
        <strain evidence="5 6">Marseille-Q3039</strain>
    </source>
</reference>
<proteinExistence type="inferred from homology"/>
<dbReference type="InterPro" id="IPR029061">
    <property type="entry name" value="THDP-binding"/>
</dbReference>
<gene>
    <name evidence="5" type="ORF">H1B31_00600</name>
</gene>
<evidence type="ECO:0000256" key="3">
    <source>
        <dbReference type="ARBA" id="ARBA00023052"/>
    </source>
</evidence>
<dbReference type="EMBL" id="CP060204">
    <property type="protein sequence ID" value="QNH54512.1"/>
    <property type="molecule type" value="Genomic_DNA"/>
</dbReference>
<evidence type="ECO:0000256" key="2">
    <source>
        <dbReference type="ARBA" id="ARBA00007131"/>
    </source>
</evidence>
<accession>A0A7G7VK69</accession>
<sequence length="276" mass="31283">MAEAREFESLYALSYQMRKRFLEIFTRLGFGHVTTAFSATEILVTLYKEVLCYQAENPNWGGRDRFVLSKGHGAGMLFPIFEEIGYLSPEQTDDMIRIGGDYEYIRSLFLPGYDFYGGSLGHGLGIAAGLALGARLNRENWYTYCLVGDAECCEGSVWEAAMFAGHQGLSNLVAIVDRNALGCSDFTERMLRMEPFAEKWSACNWDVQKVDGHTYEELVPVLKASHSPRRSRPLCIIANTIKGKGLEYLYDKPLMHGYMPNKPEDVEKAFRELQKY</sequence>
<dbReference type="SUPFAM" id="SSF52518">
    <property type="entry name" value="Thiamin diphosphate-binding fold (THDP-binding)"/>
    <property type="match status" value="1"/>
</dbReference>
<evidence type="ECO:0000313" key="5">
    <source>
        <dbReference type="EMBL" id="QNH54512.1"/>
    </source>
</evidence>